<dbReference type="CDD" id="cd00761">
    <property type="entry name" value="Glyco_tranf_GTA_type"/>
    <property type="match status" value="1"/>
</dbReference>
<evidence type="ECO:0000256" key="9">
    <source>
        <dbReference type="ARBA" id="ARBA00023034"/>
    </source>
</evidence>
<keyword evidence="6" id="KW-0812">Transmembrane</keyword>
<dbReference type="GO" id="GO:0008376">
    <property type="term" value="F:acetylgalactosaminyltransferase activity"/>
    <property type="evidence" value="ECO:0007669"/>
    <property type="project" value="TreeGrafter"/>
</dbReference>
<evidence type="ECO:0000256" key="3">
    <source>
        <dbReference type="ARBA" id="ARBA00011748"/>
    </source>
</evidence>
<dbReference type="Gene3D" id="3.90.550.10">
    <property type="entry name" value="Spore Coat Polysaccharide Biosynthesis Protein SpsA, Chain A"/>
    <property type="match status" value="1"/>
</dbReference>
<protein>
    <recommendedName>
        <fullName evidence="12">Beta-1,4 N-acetylgalactosaminyltransferase</fullName>
    </recommendedName>
</protein>
<evidence type="ECO:0000256" key="12">
    <source>
        <dbReference type="PIRNR" id="PIRNR000474"/>
    </source>
</evidence>
<comment type="similarity">
    <text evidence="2 12">Belongs to the glycosyltransferase 2 family.</text>
</comment>
<evidence type="ECO:0000256" key="6">
    <source>
        <dbReference type="ARBA" id="ARBA00022692"/>
    </source>
</evidence>
<name>A0A5C6MPC8_9TELE</name>
<dbReference type="Proteomes" id="UP000324091">
    <property type="component" value="Chromosome 8"/>
</dbReference>
<keyword evidence="11" id="KW-1015">Disulfide bond</keyword>
<comment type="subcellular location">
    <subcellularLocation>
        <location evidence="1">Golgi apparatus membrane</location>
        <topology evidence="1">Single-pass type II membrane protein</topology>
    </subcellularLocation>
</comment>
<feature type="signal peptide" evidence="13">
    <location>
        <begin position="1"/>
        <end position="25"/>
    </location>
</feature>
<keyword evidence="16" id="KW-1185">Reference proteome</keyword>
<evidence type="ECO:0000256" key="11">
    <source>
        <dbReference type="ARBA" id="ARBA00023157"/>
    </source>
</evidence>
<dbReference type="Pfam" id="PF00535">
    <property type="entry name" value="Glycos_transf_2"/>
    <property type="match status" value="1"/>
</dbReference>
<proteinExistence type="inferred from homology"/>
<keyword evidence="7" id="KW-0735">Signal-anchor</keyword>
<evidence type="ECO:0000256" key="1">
    <source>
        <dbReference type="ARBA" id="ARBA00004323"/>
    </source>
</evidence>
<organism evidence="15 16">
    <name type="scientific">Takifugu flavidus</name>
    <name type="common">sansaifugu</name>
    <dbReference type="NCBI Taxonomy" id="433684"/>
    <lineage>
        <taxon>Eukaryota</taxon>
        <taxon>Metazoa</taxon>
        <taxon>Chordata</taxon>
        <taxon>Craniata</taxon>
        <taxon>Vertebrata</taxon>
        <taxon>Euteleostomi</taxon>
        <taxon>Actinopterygii</taxon>
        <taxon>Neopterygii</taxon>
        <taxon>Teleostei</taxon>
        <taxon>Neoteleostei</taxon>
        <taxon>Acanthomorphata</taxon>
        <taxon>Eupercaria</taxon>
        <taxon>Tetraodontiformes</taxon>
        <taxon>Tetradontoidea</taxon>
        <taxon>Tetraodontidae</taxon>
        <taxon>Takifugu</taxon>
    </lineage>
</organism>
<dbReference type="GO" id="GO:0000139">
    <property type="term" value="C:Golgi membrane"/>
    <property type="evidence" value="ECO:0007669"/>
    <property type="project" value="UniProtKB-SubCell"/>
</dbReference>
<feature type="chain" id="PRO_5022905581" description="Beta-1,4 N-acetylgalactosaminyltransferase" evidence="13">
    <location>
        <begin position="26"/>
        <end position="531"/>
    </location>
</feature>
<feature type="domain" description="Glycosyltransferase 2-like" evidence="14">
    <location>
        <begin position="282"/>
        <end position="442"/>
    </location>
</feature>
<evidence type="ECO:0000256" key="10">
    <source>
        <dbReference type="ARBA" id="ARBA00023136"/>
    </source>
</evidence>
<dbReference type="InterPro" id="IPR029044">
    <property type="entry name" value="Nucleotide-diphossugar_trans"/>
</dbReference>
<accession>A0A5C6MPC8</accession>
<evidence type="ECO:0000256" key="8">
    <source>
        <dbReference type="ARBA" id="ARBA00022989"/>
    </source>
</evidence>
<keyword evidence="13" id="KW-0732">Signal</keyword>
<dbReference type="InterPro" id="IPR001173">
    <property type="entry name" value="Glyco_trans_2-like"/>
</dbReference>
<keyword evidence="9 12" id="KW-0333">Golgi apparatus</keyword>
<dbReference type="PANTHER" id="PTHR15046">
    <property type="entry name" value="GLYCO_TRANS_2-LIKE DOMAIN-CONTAINING PROTEIN"/>
    <property type="match status" value="1"/>
</dbReference>
<reference evidence="15 16" key="1">
    <citation type="submission" date="2019-04" db="EMBL/GenBank/DDBJ databases">
        <title>Chromosome genome assembly for Takifugu flavidus.</title>
        <authorList>
            <person name="Xiao S."/>
        </authorList>
    </citation>
    <scope>NUCLEOTIDE SEQUENCE [LARGE SCALE GENOMIC DNA]</scope>
    <source>
        <strain evidence="15">HTHZ2018</strain>
        <tissue evidence="15">Muscle</tissue>
    </source>
</reference>
<sequence>MHIRLKRSLGLILLAGLLLAALLRGWTPQSSSTVDIKPRRGSDLKELIDRKIHDIVGSDGDIPYHTKESLARIYSPADELIVAEANSPLQYPTQGIEVQPLKTVLIPGLGLKEENSMHHTVYLKATLGAFDVAATVDKVDVQGEGQSHMTLSSPLLPALNRQLQFVTYTNTVFHPKTADTVLGHEPTDRCLLSGKDFPPPRPTHHQGSEEEAGKILDNWSTIGDPDVIAVKPGEKNLSVDAAQHVAPRRSLTVGPGPGLWLPAVKPSAPWGTEYNISALVTIATKTFLRYEKLNDLINSIRKYYSTVTIVIADDNEHPKPVRGPHIEHYIMPFGKGWFAGRNLAVSQVTTKYILWVDDDFIFTENTKLEKMVDILEKTTLDLVGGAVREVTGYTATFRHTISVEEGGEEGGCLHIRNGYHHYIEGFPSCVVADAIINFFMGRTDRVREVGFDPKLAREGHLEFFVDALGSLHIGSCSDIIVNHASKIKLPWTKTDSQKAYEKFRYPSSKSTSSLHNGIYYFKNRFKCMSSQ</sequence>
<keyword evidence="8" id="KW-1133">Transmembrane helix</keyword>
<dbReference type="SUPFAM" id="SSF53448">
    <property type="entry name" value="Nucleotide-diphospho-sugar transferases"/>
    <property type="match status" value="1"/>
</dbReference>
<dbReference type="PIRSF" id="PIRSF000474">
    <property type="entry name" value="GM2_GD2_synthase"/>
    <property type="match status" value="1"/>
</dbReference>
<keyword evidence="5 12" id="KW-0808">Transferase</keyword>
<keyword evidence="10 12" id="KW-0472">Membrane</keyword>
<evidence type="ECO:0000256" key="5">
    <source>
        <dbReference type="ARBA" id="ARBA00022679"/>
    </source>
</evidence>
<evidence type="ECO:0000313" key="16">
    <source>
        <dbReference type="Proteomes" id="UP000324091"/>
    </source>
</evidence>
<evidence type="ECO:0000256" key="4">
    <source>
        <dbReference type="ARBA" id="ARBA00022676"/>
    </source>
</evidence>
<keyword evidence="4 12" id="KW-0328">Glycosyltransferase</keyword>
<dbReference type="GO" id="GO:0001574">
    <property type="term" value="P:ganglioside biosynthetic process"/>
    <property type="evidence" value="ECO:0007669"/>
    <property type="project" value="TreeGrafter"/>
</dbReference>
<dbReference type="PANTHER" id="PTHR15046:SF1">
    <property type="entry name" value="BETA-1,4 N-ACETYLGALACTOSAMINYLTRANSFERASE 1"/>
    <property type="match status" value="1"/>
</dbReference>
<dbReference type="EMBL" id="RHFK02000021">
    <property type="protein sequence ID" value="TWW56639.1"/>
    <property type="molecule type" value="Genomic_DNA"/>
</dbReference>
<dbReference type="InterPro" id="IPR011143">
    <property type="entry name" value="GM2_synthase"/>
</dbReference>
<evidence type="ECO:0000256" key="13">
    <source>
        <dbReference type="SAM" id="SignalP"/>
    </source>
</evidence>
<evidence type="ECO:0000256" key="2">
    <source>
        <dbReference type="ARBA" id="ARBA00006739"/>
    </source>
</evidence>
<evidence type="ECO:0000259" key="14">
    <source>
        <dbReference type="Pfam" id="PF00535"/>
    </source>
</evidence>
<comment type="caution">
    <text evidence="15">The sequence shown here is derived from an EMBL/GenBank/DDBJ whole genome shotgun (WGS) entry which is preliminary data.</text>
</comment>
<evidence type="ECO:0000256" key="7">
    <source>
        <dbReference type="ARBA" id="ARBA00022968"/>
    </source>
</evidence>
<dbReference type="AlphaFoldDB" id="A0A5C6MPC8"/>
<gene>
    <name evidence="15" type="ORF">D4764_08G0006260</name>
</gene>
<comment type="subunit">
    <text evidence="3">Homodimer; disulfide-linked.</text>
</comment>
<evidence type="ECO:0000313" key="15">
    <source>
        <dbReference type="EMBL" id="TWW56639.1"/>
    </source>
</evidence>